<dbReference type="SUPFAM" id="SSF53474">
    <property type="entry name" value="alpha/beta-Hydrolases"/>
    <property type="match status" value="1"/>
</dbReference>
<evidence type="ECO:0000313" key="3">
    <source>
        <dbReference type="Proteomes" id="UP000190092"/>
    </source>
</evidence>
<organism evidence="2 3">
    <name type="scientific">Enhydrobacter aerosaccus</name>
    <dbReference type="NCBI Taxonomy" id="225324"/>
    <lineage>
        <taxon>Bacteria</taxon>
        <taxon>Pseudomonadati</taxon>
        <taxon>Pseudomonadota</taxon>
        <taxon>Alphaproteobacteria</taxon>
        <taxon>Hyphomicrobiales</taxon>
        <taxon>Enhydrobacter</taxon>
    </lineage>
</organism>
<evidence type="ECO:0000313" key="2">
    <source>
        <dbReference type="EMBL" id="SKA12622.1"/>
    </source>
</evidence>
<feature type="domain" description="AB hydrolase-1" evidence="1">
    <location>
        <begin position="100"/>
        <end position="329"/>
    </location>
</feature>
<dbReference type="Pfam" id="PF00561">
    <property type="entry name" value="Abhydrolase_1"/>
    <property type="match status" value="1"/>
</dbReference>
<dbReference type="STRING" id="225324.SAMN02745126_03703"/>
<keyword evidence="3" id="KW-1185">Reference proteome</keyword>
<dbReference type="EMBL" id="FUWJ01000004">
    <property type="protein sequence ID" value="SKA12622.1"/>
    <property type="molecule type" value="Genomic_DNA"/>
</dbReference>
<dbReference type="AlphaFoldDB" id="A0A1T4R9D4"/>
<gene>
    <name evidence="2" type="ORF">SAMN02745126_03703</name>
</gene>
<dbReference type="Proteomes" id="UP000190092">
    <property type="component" value="Unassembled WGS sequence"/>
</dbReference>
<accession>A0A1T4R9D4</accession>
<dbReference type="Gene3D" id="3.40.50.1820">
    <property type="entry name" value="alpha/beta hydrolase"/>
    <property type="match status" value="1"/>
</dbReference>
<dbReference type="PANTHER" id="PTHR36837">
    <property type="entry name" value="POLY(3-HYDROXYALKANOATE) POLYMERASE SUBUNIT PHAC"/>
    <property type="match status" value="1"/>
</dbReference>
<dbReference type="InterPro" id="IPR000073">
    <property type="entry name" value="AB_hydrolase_1"/>
</dbReference>
<dbReference type="InterPro" id="IPR051321">
    <property type="entry name" value="PHA/PHB_synthase"/>
</dbReference>
<reference evidence="3" key="1">
    <citation type="submission" date="2017-02" db="EMBL/GenBank/DDBJ databases">
        <authorList>
            <person name="Varghese N."/>
            <person name="Submissions S."/>
        </authorList>
    </citation>
    <scope>NUCLEOTIDE SEQUENCE [LARGE SCALE GENOMIC DNA]</scope>
    <source>
        <strain evidence="3">ATCC 27094</strain>
    </source>
</reference>
<dbReference type="GO" id="GO:0016787">
    <property type="term" value="F:hydrolase activity"/>
    <property type="evidence" value="ECO:0007669"/>
    <property type="project" value="UniProtKB-KW"/>
</dbReference>
<proteinExistence type="predicted"/>
<protein>
    <submittedName>
        <fullName evidence="2">Alpha/beta hydrolase fold</fullName>
    </submittedName>
</protein>
<name>A0A1T4R9D4_9HYPH</name>
<keyword evidence="2" id="KW-0378">Hydrolase</keyword>
<sequence>MFFWPLIAASELVAAQASGFARIMTAAAYPSSVPSDEAPWSTTNHVRLDLPTMRLRDFSSGGDGTATLVCAPFALHEANVADFAPGHSLVETLLHGGCHHLLVTDWRSATKDMRLLSLDNYLADLNVAIDEIGAPVDLVGLCQGGVMALIYAARFPNKVRKLVLAGAPIDTDAGSSLFSATARALPLSALDEVANLGDGRMLGRRVLDVLRPTLIGTEGLQALQLQGDEAEAESLMERFSAWYDRTVNLPGVYYHQLLLWLFKENRLVEGNFPALGREIDLADVRHPLFLLAARDDEFVAPQQLLNAARLVSSEVVEEMTEPCSHLALFMGHAVLNDAWRRIARWLRQDGAA</sequence>
<evidence type="ECO:0000259" key="1">
    <source>
        <dbReference type="Pfam" id="PF00561"/>
    </source>
</evidence>
<dbReference type="PANTHER" id="PTHR36837:SF2">
    <property type="entry name" value="POLY(3-HYDROXYALKANOATE) POLYMERASE SUBUNIT PHAC"/>
    <property type="match status" value="1"/>
</dbReference>
<dbReference type="InterPro" id="IPR029058">
    <property type="entry name" value="AB_hydrolase_fold"/>
</dbReference>